<keyword evidence="2" id="KW-1185">Reference proteome</keyword>
<dbReference type="Proteomes" id="UP001497482">
    <property type="component" value="Chromosome 16"/>
</dbReference>
<evidence type="ECO:0000313" key="1">
    <source>
        <dbReference type="EMBL" id="CAL1583991.1"/>
    </source>
</evidence>
<evidence type="ECO:0000313" key="2">
    <source>
        <dbReference type="Proteomes" id="UP001497482"/>
    </source>
</evidence>
<dbReference type="AlphaFoldDB" id="A0AAV2K6F8"/>
<accession>A0AAV2K6F8</accession>
<proteinExistence type="predicted"/>
<organism evidence="1 2">
    <name type="scientific">Knipowitschia caucasica</name>
    <name type="common">Caucasian dwarf goby</name>
    <name type="synonym">Pomatoschistus caucasicus</name>
    <dbReference type="NCBI Taxonomy" id="637954"/>
    <lineage>
        <taxon>Eukaryota</taxon>
        <taxon>Metazoa</taxon>
        <taxon>Chordata</taxon>
        <taxon>Craniata</taxon>
        <taxon>Vertebrata</taxon>
        <taxon>Euteleostomi</taxon>
        <taxon>Actinopterygii</taxon>
        <taxon>Neopterygii</taxon>
        <taxon>Teleostei</taxon>
        <taxon>Neoteleostei</taxon>
        <taxon>Acanthomorphata</taxon>
        <taxon>Gobiaria</taxon>
        <taxon>Gobiiformes</taxon>
        <taxon>Gobioidei</taxon>
        <taxon>Gobiidae</taxon>
        <taxon>Gobiinae</taxon>
        <taxon>Knipowitschia</taxon>
    </lineage>
</organism>
<reference evidence="1 2" key="1">
    <citation type="submission" date="2024-04" db="EMBL/GenBank/DDBJ databases">
        <authorList>
            <person name="Waldvogel A.-M."/>
            <person name="Schoenle A."/>
        </authorList>
    </citation>
    <scope>NUCLEOTIDE SEQUENCE [LARGE SCALE GENOMIC DNA]</scope>
</reference>
<gene>
    <name evidence="1" type="ORF">KC01_LOCUS14390</name>
</gene>
<sequence length="146" mass="16450">MGNLGVTTLPAEATSVPTPPKTYSIIFDNLDFFCRTHHQSISQKNQSTHWIHHMRRDYVVLGSRIITKYMDAFKPLSSTVVHNIPHQYSAEMSEPSTHYPLGLLFKDENQSTDLADVLQHFQNEYVPKGPEGPQSILVGGDRLTEG</sequence>
<dbReference type="EMBL" id="OZ035838">
    <property type="protein sequence ID" value="CAL1583991.1"/>
    <property type="molecule type" value="Genomic_DNA"/>
</dbReference>
<name>A0AAV2K6F8_KNICA</name>
<protein>
    <submittedName>
        <fullName evidence="1">Uncharacterized protein</fullName>
    </submittedName>
</protein>